<evidence type="ECO:0000313" key="2">
    <source>
        <dbReference type="Proteomes" id="UP001431783"/>
    </source>
</evidence>
<proteinExistence type="predicted"/>
<comment type="caution">
    <text evidence="1">The sequence shown here is derived from an EMBL/GenBank/DDBJ whole genome shotgun (WGS) entry which is preliminary data.</text>
</comment>
<dbReference type="Proteomes" id="UP001431783">
    <property type="component" value="Unassembled WGS sequence"/>
</dbReference>
<evidence type="ECO:0000313" key="1">
    <source>
        <dbReference type="EMBL" id="KAK9888366.1"/>
    </source>
</evidence>
<protein>
    <submittedName>
        <fullName evidence="1">Uncharacterized protein</fullName>
    </submittedName>
</protein>
<gene>
    <name evidence="1" type="ORF">WA026_000619</name>
</gene>
<organism evidence="1 2">
    <name type="scientific">Henosepilachna vigintioctopunctata</name>
    <dbReference type="NCBI Taxonomy" id="420089"/>
    <lineage>
        <taxon>Eukaryota</taxon>
        <taxon>Metazoa</taxon>
        <taxon>Ecdysozoa</taxon>
        <taxon>Arthropoda</taxon>
        <taxon>Hexapoda</taxon>
        <taxon>Insecta</taxon>
        <taxon>Pterygota</taxon>
        <taxon>Neoptera</taxon>
        <taxon>Endopterygota</taxon>
        <taxon>Coleoptera</taxon>
        <taxon>Polyphaga</taxon>
        <taxon>Cucujiformia</taxon>
        <taxon>Coccinelloidea</taxon>
        <taxon>Coccinellidae</taxon>
        <taxon>Epilachninae</taxon>
        <taxon>Epilachnini</taxon>
        <taxon>Henosepilachna</taxon>
    </lineage>
</organism>
<sequence>MRLQSPQLLMNGGRMNGLTILSNFRRVSAPSTSTIQGGERINVDPFDIISGRSSVTVPSLCSSCVKTFNVLLELNFF</sequence>
<dbReference type="AlphaFoldDB" id="A0AAW1V5Q8"/>
<name>A0AAW1V5Q8_9CUCU</name>
<keyword evidence="2" id="KW-1185">Reference proteome</keyword>
<reference evidence="1 2" key="1">
    <citation type="submission" date="2023-03" db="EMBL/GenBank/DDBJ databases">
        <title>Genome insight into feeding habits of ladybird beetles.</title>
        <authorList>
            <person name="Li H.-S."/>
            <person name="Huang Y.-H."/>
            <person name="Pang H."/>
        </authorList>
    </citation>
    <scope>NUCLEOTIDE SEQUENCE [LARGE SCALE GENOMIC DNA]</scope>
    <source>
        <strain evidence="1">SYSU_2023b</strain>
        <tissue evidence="1">Whole body</tissue>
    </source>
</reference>
<accession>A0AAW1V5Q8</accession>
<dbReference type="EMBL" id="JARQZJ010000121">
    <property type="protein sequence ID" value="KAK9888366.1"/>
    <property type="molecule type" value="Genomic_DNA"/>
</dbReference>